<protein>
    <submittedName>
        <fullName evidence="4">NUDIX hydrolase</fullName>
    </submittedName>
</protein>
<evidence type="ECO:0000256" key="2">
    <source>
        <dbReference type="ARBA" id="ARBA00022801"/>
    </source>
</evidence>
<proteinExistence type="inferred from homology"/>
<dbReference type="InterPro" id="IPR020476">
    <property type="entry name" value="Nudix_hydrolase"/>
</dbReference>
<dbReference type="PROSITE" id="PS00893">
    <property type="entry name" value="NUDIX_BOX"/>
    <property type="match status" value="1"/>
</dbReference>
<dbReference type="Proteomes" id="UP000216207">
    <property type="component" value="Unassembled WGS sequence"/>
</dbReference>
<dbReference type="EMBL" id="NPCC01000004">
    <property type="protein sequence ID" value="PAE90591.1"/>
    <property type="molecule type" value="Genomic_DNA"/>
</dbReference>
<evidence type="ECO:0000256" key="1">
    <source>
        <dbReference type="ARBA" id="ARBA00001946"/>
    </source>
</evidence>
<dbReference type="Pfam" id="PF00293">
    <property type="entry name" value="NUDIX"/>
    <property type="match status" value="1"/>
</dbReference>
<dbReference type="GO" id="GO:0005829">
    <property type="term" value="C:cytosol"/>
    <property type="evidence" value="ECO:0007669"/>
    <property type="project" value="TreeGrafter"/>
</dbReference>
<dbReference type="PANTHER" id="PTHR11839">
    <property type="entry name" value="UDP/ADP-SUGAR PYROPHOSPHATASE"/>
    <property type="match status" value="1"/>
</dbReference>
<dbReference type="AlphaFoldDB" id="A0A268P4I8"/>
<reference evidence="4 5" key="1">
    <citation type="submission" date="2017-07" db="EMBL/GenBank/DDBJ databases">
        <title>Isolation and whole genome analysis of endospore-forming bacteria from heroin.</title>
        <authorList>
            <person name="Kalinowski J."/>
            <person name="Ahrens B."/>
            <person name="Al-Dilaimi A."/>
            <person name="Winkler A."/>
            <person name="Wibberg D."/>
            <person name="Schleenbecker U."/>
            <person name="Ruckert C."/>
            <person name="Wolfel R."/>
            <person name="Grass G."/>
        </authorList>
    </citation>
    <scope>NUCLEOTIDE SEQUENCE [LARGE SCALE GENOMIC DNA]</scope>
    <source>
        <strain evidence="4 5">7539</strain>
    </source>
</reference>
<comment type="caution">
    <text evidence="4">The sequence shown here is derived from an EMBL/GenBank/DDBJ whole genome shotgun (WGS) entry which is preliminary data.</text>
</comment>
<comment type="cofactor">
    <cofactor evidence="1">
        <name>Mg(2+)</name>
        <dbReference type="ChEBI" id="CHEBI:18420"/>
    </cofactor>
</comment>
<evidence type="ECO:0000313" key="4">
    <source>
        <dbReference type="EMBL" id="PAE90591.1"/>
    </source>
</evidence>
<name>A0A268P4I8_SHOCL</name>
<evidence type="ECO:0000313" key="5">
    <source>
        <dbReference type="Proteomes" id="UP000216207"/>
    </source>
</evidence>
<dbReference type="GO" id="GO:0019693">
    <property type="term" value="P:ribose phosphate metabolic process"/>
    <property type="evidence" value="ECO:0007669"/>
    <property type="project" value="TreeGrafter"/>
</dbReference>
<dbReference type="GO" id="GO:0016462">
    <property type="term" value="F:pyrophosphatase activity"/>
    <property type="evidence" value="ECO:0007669"/>
    <property type="project" value="UniProtKB-ARBA"/>
</dbReference>
<dbReference type="RefSeq" id="WP_035204059.1">
    <property type="nucleotide sequence ID" value="NZ_BOQS01000009.1"/>
</dbReference>
<gene>
    <name evidence="4" type="ORF">CHH72_01520</name>
</gene>
<dbReference type="InterPro" id="IPR000086">
    <property type="entry name" value="NUDIX_hydrolase_dom"/>
</dbReference>
<accession>A0A268P4I8</accession>
<dbReference type="Gene3D" id="3.90.79.10">
    <property type="entry name" value="Nucleoside Triphosphate Pyrophosphohydrolase"/>
    <property type="match status" value="1"/>
</dbReference>
<dbReference type="GO" id="GO:0006753">
    <property type="term" value="P:nucleoside phosphate metabolic process"/>
    <property type="evidence" value="ECO:0007669"/>
    <property type="project" value="TreeGrafter"/>
</dbReference>
<organism evidence="4 5">
    <name type="scientific">Shouchella clausii</name>
    <name type="common">Alkalihalobacillus clausii</name>
    <dbReference type="NCBI Taxonomy" id="79880"/>
    <lineage>
        <taxon>Bacteria</taxon>
        <taxon>Bacillati</taxon>
        <taxon>Bacillota</taxon>
        <taxon>Bacilli</taxon>
        <taxon>Bacillales</taxon>
        <taxon>Bacillaceae</taxon>
        <taxon>Shouchella</taxon>
    </lineage>
</organism>
<dbReference type="InterPro" id="IPR015797">
    <property type="entry name" value="NUDIX_hydrolase-like_dom_sf"/>
</dbReference>
<dbReference type="PRINTS" id="PR00502">
    <property type="entry name" value="NUDIXFAMILY"/>
</dbReference>
<keyword evidence="2 3" id="KW-0378">Hydrolase</keyword>
<sequence length="179" mass="20293">MKELTEQTIAKQTIHKGKLIQLDVEDVKLPDGTVAKRELVRHPGAVAVVAITEDGKMVLVEQYRKALEKAIIEIPAGKMEPGEAPEKTARRELVEETGYQAEALTLITSFYTSPGFADELVYVYEATGLKKGDQRLDEGEFVRVLELTEMECDRLEQEGRIHDAKTSYALQYWKLKNRR</sequence>
<dbReference type="InterPro" id="IPR020084">
    <property type="entry name" value="NUDIX_hydrolase_CS"/>
</dbReference>
<evidence type="ECO:0000256" key="3">
    <source>
        <dbReference type="RuleBase" id="RU003476"/>
    </source>
</evidence>
<dbReference type="PROSITE" id="PS51462">
    <property type="entry name" value="NUDIX"/>
    <property type="match status" value="1"/>
</dbReference>
<dbReference type="PANTHER" id="PTHR11839:SF18">
    <property type="entry name" value="NUDIX HYDROLASE DOMAIN-CONTAINING PROTEIN"/>
    <property type="match status" value="1"/>
</dbReference>
<dbReference type="SUPFAM" id="SSF55811">
    <property type="entry name" value="Nudix"/>
    <property type="match status" value="1"/>
</dbReference>
<comment type="similarity">
    <text evidence="3">Belongs to the Nudix hydrolase family.</text>
</comment>
<dbReference type="FunFam" id="3.90.79.10:FF:000024">
    <property type="entry name" value="ADP-ribose pyrophosphatase"/>
    <property type="match status" value="1"/>
</dbReference>